<dbReference type="Proteomes" id="UP000604730">
    <property type="component" value="Unassembled WGS sequence"/>
</dbReference>
<evidence type="ECO:0000313" key="2">
    <source>
        <dbReference type="EMBL" id="MBK5898146.1"/>
    </source>
</evidence>
<dbReference type="EMBL" id="JAEPRJ010000001">
    <property type="protein sequence ID" value="MBK5898146.1"/>
    <property type="molecule type" value="Genomic_DNA"/>
</dbReference>
<organism evidence="2 3">
    <name type="scientific">Catonella massiliensis</name>
    <dbReference type="NCBI Taxonomy" id="2799636"/>
    <lineage>
        <taxon>Bacteria</taxon>
        <taxon>Bacillati</taxon>
        <taxon>Bacillota</taxon>
        <taxon>Clostridia</taxon>
        <taxon>Lachnospirales</taxon>
        <taxon>Lachnospiraceae</taxon>
        <taxon>Catonella</taxon>
    </lineage>
</organism>
<keyword evidence="3" id="KW-1185">Reference proteome</keyword>
<name>A0ABS1J1V9_9FIRM</name>
<evidence type="ECO:0000313" key="3">
    <source>
        <dbReference type="Proteomes" id="UP000604730"/>
    </source>
</evidence>
<protein>
    <submittedName>
        <fullName evidence="2">ATPase</fullName>
    </submittedName>
</protein>
<dbReference type="InterPro" id="IPR043129">
    <property type="entry name" value="ATPase_NBD"/>
</dbReference>
<dbReference type="RefSeq" id="WP_208429581.1">
    <property type="nucleotide sequence ID" value="NZ_JAEPRJ010000001.1"/>
</dbReference>
<dbReference type="Gene3D" id="3.30.420.40">
    <property type="match status" value="2"/>
</dbReference>
<reference evidence="2 3" key="1">
    <citation type="submission" date="2021-01" db="EMBL/GenBank/DDBJ databases">
        <title>Isolation and description of Catonella massiliensis sp. nov., a novel Catonella species, isolated from a stable periodontitis subject.</title>
        <authorList>
            <person name="Antezack A."/>
            <person name="Boxberger M."/>
            <person name="La Scola B."/>
            <person name="Monnet-Corti V."/>
        </authorList>
    </citation>
    <scope>NUCLEOTIDE SEQUENCE [LARGE SCALE GENOMIC DNA]</scope>
    <source>
        <strain evidence="2 3">Marseille-Q4567</strain>
    </source>
</reference>
<dbReference type="SUPFAM" id="SSF53067">
    <property type="entry name" value="Actin-like ATPase domain"/>
    <property type="match status" value="1"/>
</dbReference>
<dbReference type="PANTHER" id="PTHR43190">
    <property type="entry name" value="N-ACETYL-D-GLUCOSAMINE KINASE"/>
    <property type="match status" value="1"/>
</dbReference>
<dbReference type="Pfam" id="PF01869">
    <property type="entry name" value="BcrAD_BadFG"/>
    <property type="match status" value="1"/>
</dbReference>
<accession>A0ABS1J1V9</accession>
<proteinExistence type="predicted"/>
<dbReference type="InterPro" id="IPR052519">
    <property type="entry name" value="Euk-type_GlcNAc_Kinase"/>
</dbReference>
<sequence>MPSLQMTAYTDAVTTHQGQQEPSTLSLWVRLQDRKGAQIIRYIVGIDGGGSKTNLEVRFFDSLDSPCDILNKEKRTFKTGPLNVKNIASGSLNEAVISMLNFLEGLESGLKPCEMIVVGTAGTSNPEIVENIRKAFSGNGYSGKLVIVGDDITALKGGLSGRAGAVLISGTGSICNGIDQKGHSLRSGGWGYLIDDVGSGYAIGRDILSQVVRENDGRSEKSVLTELVYERLNISSIPELIAYVYSENTGKNDIAALAPLIAEGMAKGDKASMDICDKAVSELCSLAEAVIKGLERKHPELMLSGSILTKLLPVRERFIKAFKSRNENVKISEPEHSAETGAVLIGAEMILATLQ</sequence>
<dbReference type="PANTHER" id="PTHR43190:SF3">
    <property type="entry name" value="N-ACETYL-D-GLUCOSAMINE KINASE"/>
    <property type="match status" value="1"/>
</dbReference>
<gene>
    <name evidence="2" type="ORF">JJN12_10220</name>
</gene>
<dbReference type="CDD" id="cd24007">
    <property type="entry name" value="ASKHA_NBD_eukNAGK-like"/>
    <property type="match status" value="1"/>
</dbReference>
<dbReference type="InterPro" id="IPR002731">
    <property type="entry name" value="ATPase_BadF"/>
</dbReference>
<evidence type="ECO:0000259" key="1">
    <source>
        <dbReference type="Pfam" id="PF01869"/>
    </source>
</evidence>
<comment type="caution">
    <text evidence="2">The sequence shown here is derived from an EMBL/GenBank/DDBJ whole genome shotgun (WGS) entry which is preliminary data.</text>
</comment>
<feature type="domain" description="ATPase BadF/BadG/BcrA/BcrD type" evidence="1">
    <location>
        <begin position="44"/>
        <end position="346"/>
    </location>
</feature>